<dbReference type="KEGG" id="enn:FRE64_04925"/>
<dbReference type="EMBL" id="CP042326">
    <property type="protein sequence ID" value="QDZ39326.1"/>
    <property type="molecule type" value="Genomic_DNA"/>
</dbReference>
<dbReference type="InterPro" id="IPR013321">
    <property type="entry name" value="Arc_rbn_hlx_hlx"/>
</dbReference>
<protein>
    <submittedName>
        <fullName evidence="1">CopG family transcriptional regulator</fullName>
    </submittedName>
</protein>
<dbReference type="InterPro" id="IPR010985">
    <property type="entry name" value="Ribbon_hlx_hlx"/>
</dbReference>
<organism evidence="1 2">
    <name type="scientific">Euhalothece natronophila Z-M001</name>
    <dbReference type="NCBI Taxonomy" id="522448"/>
    <lineage>
        <taxon>Bacteria</taxon>
        <taxon>Bacillati</taxon>
        <taxon>Cyanobacteriota</taxon>
        <taxon>Cyanophyceae</taxon>
        <taxon>Oscillatoriophycideae</taxon>
        <taxon>Chroococcales</taxon>
        <taxon>Halothecacae</taxon>
        <taxon>Halothece cluster</taxon>
        <taxon>Euhalothece</taxon>
    </lineage>
</organism>
<dbReference type="SUPFAM" id="SSF47598">
    <property type="entry name" value="Ribbon-helix-helix"/>
    <property type="match status" value="1"/>
</dbReference>
<evidence type="ECO:0000313" key="2">
    <source>
        <dbReference type="Proteomes" id="UP000318453"/>
    </source>
</evidence>
<reference evidence="1" key="1">
    <citation type="submission" date="2019-08" db="EMBL/GenBank/DDBJ databases">
        <title>Carotenoids and Carotenoid Binding Proteins in the Halophilic Cyanobacterium Euhalothece sp. ZM00.</title>
        <authorList>
            <person name="Cho S.M."/>
            <person name="Song J.Y."/>
            <person name="Park Y.-I."/>
        </authorList>
    </citation>
    <scope>NUCLEOTIDE SEQUENCE [LARGE SCALE GENOMIC DNA]</scope>
    <source>
        <strain evidence="1">Z-M001</strain>
    </source>
</reference>
<evidence type="ECO:0000313" key="1">
    <source>
        <dbReference type="EMBL" id="QDZ39326.1"/>
    </source>
</evidence>
<dbReference type="OrthoDB" id="490626at2"/>
<dbReference type="GO" id="GO:0006355">
    <property type="term" value="P:regulation of DNA-templated transcription"/>
    <property type="evidence" value="ECO:0007669"/>
    <property type="project" value="InterPro"/>
</dbReference>
<gene>
    <name evidence="1" type="ORF">FRE64_04925</name>
</gene>
<proteinExistence type="predicted"/>
<keyword evidence="2" id="KW-1185">Reference proteome</keyword>
<dbReference type="Proteomes" id="UP000318453">
    <property type="component" value="Chromosome"/>
</dbReference>
<dbReference type="AlphaFoldDB" id="A0A5B8NK23"/>
<accession>A0A5B8NK23</accession>
<name>A0A5B8NK23_9CHRO</name>
<dbReference type="Gene3D" id="1.10.1220.10">
    <property type="entry name" value="Met repressor-like"/>
    <property type="match status" value="1"/>
</dbReference>
<sequence>MNSLTIQLPDEKLQKLQQLAKEKGITTEELIETKINEWLTHNPQEFPEVANYVVNKNADLYKRLA</sequence>
<dbReference type="RefSeq" id="WP_146294930.1">
    <property type="nucleotide sequence ID" value="NZ_CP042326.1"/>
</dbReference>